<reference evidence="1" key="1">
    <citation type="journal article" date="2021" name="Mol. Plant Microbe Interact.">
        <title>Complete Genome Sequence of the Plant-Pathogenic Fungus Colletotrichum lupini.</title>
        <authorList>
            <person name="Baroncelli R."/>
            <person name="Pensec F."/>
            <person name="Da Lio D."/>
            <person name="Boufleur T."/>
            <person name="Vicente I."/>
            <person name="Sarrocco S."/>
            <person name="Picot A."/>
            <person name="Baraldi E."/>
            <person name="Sukno S."/>
            <person name="Thon M."/>
            <person name="Le Floch G."/>
        </authorList>
    </citation>
    <scope>NUCLEOTIDE SEQUENCE</scope>
    <source>
        <strain evidence="1">IMI 504893</strain>
    </source>
</reference>
<evidence type="ECO:0000313" key="2">
    <source>
        <dbReference type="Proteomes" id="UP000830671"/>
    </source>
</evidence>
<dbReference type="KEGG" id="clup:CLUP02_09382"/>
<protein>
    <submittedName>
        <fullName evidence="1">Uncharacterized protein</fullName>
    </submittedName>
</protein>
<dbReference type="RefSeq" id="XP_049145504.1">
    <property type="nucleotide sequence ID" value="XM_049288360.1"/>
</dbReference>
<sequence>MRHRNINHKHGITLPGRWVSHAVCRSLTGSIEASAQIPGLIIALDIEDSHYWSIRTPVIFLALYGSRYISASGHIDVRLKALKKRSKGYLTRSNRLRSRAERSKIRWMSSFIRRLVLTIYCVVYDSSIPAKYSLRYSSREASPSTFSTAGIEF</sequence>
<name>A0A9Q8WHW7_9PEZI</name>
<dbReference type="Proteomes" id="UP000830671">
    <property type="component" value="Chromosome 4"/>
</dbReference>
<evidence type="ECO:0000313" key="1">
    <source>
        <dbReference type="EMBL" id="UQC83886.1"/>
    </source>
</evidence>
<gene>
    <name evidence="1" type="ORF">CLUP02_09382</name>
</gene>
<dbReference type="GeneID" id="73343370"/>
<proteinExistence type="predicted"/>
<organism evidence="1 2">
    <name type="scientific">Colletotrichum lupini</name>
    <dbReference type="NCBI Taxonomy" id="145971"/>
    <lineage>
        <taxon>Eukaryota</taxon>
        <taxon>Fungi</taxon>
        <taxon>Dikarya</taxon>
        <taxon>Ascomycota</taxon>
        <taxon>Pezizomycotina</taxon>
        <taxon>Sordariomycetes</taxon>
        <taxon>Hypocreomycetidae</taxon>
        <taxon>Glomerellales</taxon>
        <taxon>Glomerellaceae</taxon>
        <taxon>Colletotrichum</taxon>
        <taxon>Colletotrichum acutatum species complex</taxon>
    </lineage>
</organism>
<dbReference type="AlphaFoldDB" id="A0A9Q8WHW7"/>
<dbReference type="EMBL" id="CP019476">
    <property type="protein sequence ID" value="UQC83886.1"/>
    <property type="molecule type" value="Genomic_DNA"/>
</dbReference>
<keyword evidence="2" id="KW-1185">Reference proteome</keyword>
<accession>A0A9Q8WHW7</accession>